<evidence type="ECO:0000256" key="3">
    <source>
        <dbReference type="PROSITE-ProRule" id="PRU00169"/>
    </source>
</evidence>
<evidence type="ECO:0000259" key="4">
    <source>
        <dbReference type="PROSITE" id="PS50043"/>
    </source>
</evidence>
<keyword evidence="7" id="KW-1185">Reference proteome</keyword>
<dbReference type="Proteomes" id="UP000063964">
    <property type="component" value="Chromosome"/>
</dbReference>
<dbReference type="PRINTS" id="PR00038">
    <property type="entry name" value="HTHLUXR"/>
</dbReference>
<feature type="modified residue" description="4-aspartylphosphate" evidence="3">
    <location>
        <position position="50"/>
    </location>
</feature>
<dbReference type="EMBL" id="CP014230">
    <property type="protein sequence ID" value="AMD92485.1"/>
    <property type="molecule type" value="Genomic_DNA"/>
</dbReference>
<dbReference type="InterPro" id="IPR000792">
    <property type="entry name" value="Tscrpt_reg_LuxR_C"/>
</dbReference>
<dbReference type="CDD" id="cd17535">
    <property type="entry name" value="REC_NarL-like"/>
    <property type="match status" value="1"/>
</dbReference>
<dbReference type="Pfam" id="PF00072">
    <property type="entry name" value="Response_reg"/>
    <property type="match status" value="1"/>
</dbReference>
<dbReference type="PANTHER" id="PTHR43214:SF43">
    <property type="entry name" value="TWO-COMPONENT RESPONSE REGULATOR"/>
    <property type="match status" value="1"/>
</dbReference>
<dbReference type="Gene3D" id="3.40.50.2300">
    <property type="match status" value="1"/>
</dbReference>
<evidence type="ECO:0008006" key="8">
    <source>
        <dbReference type="Google" id="ProtNLM"/>
    </source>
</evidence>
<dbReference type="SUPFAM" id="SSF46894">
    <property type="entry name" value="C-terminal effector domain of the bipartite response regulators"/>
    <property type="match status" value="1"/>
</dbReference>
<dbReference type="InterPro" id="IPR058245">
    <property type="entry name" value="NreC/VraR/RcsB-like_REC"/>
</dbReference>
<organism evidence="6 7">
    <name type="scientific">Desulfomicrobium orale DSM 12838</name>
    <dbReference type="NCBI Taxonomy" id="888061"/>
    <lineage>
        <taxon>Bacteria</taxon>
        <taxon>Pseudomonadati</taxon>
        <taxon>Thermodesulfobacteriota</taxon>
        <taxon>Desulfovibrionia</taxon>
        <taxon>Desulfovibrionales</taxon>
        <taxon>Desulfomicrobiaceae</taxon>
        <taxon>Desulfomicrobium</taxon>
    </lineage>
</organism>
<dbReference type="STRING" id="888061.AXF15_04750"/>
<accession>A0A0X8JPD0</accession>
<dbReference type="GO" id="GO:0000160">
    <property type="term" value="P:phosphorelay signal transduction system"/>
    <property type="evidence" value="ECO:0007669"/>
    <property type="project" value="InterPro"/>
</dbReference>
<dbReference type="InterPro" id="IPR001789">
    <property type="entry name" value="Sig_transdc_resp-reg_receiver"/>
</dbReference>
<feature type="domain" description="Response regulatory" evidence="5">
    <location>
        <begin position="1"/>
        <end position="115"/>
    </location>
</feature>
<protein>
    <recommendedName>
        <fullName evidence="8">LuxR family transcriptional regulator</fullName>
    </recommendedName>
</protein>
<dbReference type="PANTHER" id="PTHR43214">
    <property type="entry name" value="TWO-COMPONENT RESPONSE REGULATOR"/>
    <property type="match status" value="1"/>
</dbReference>
<dbReference type="PROSITE" id="PS50043">
    <property type="entry name" value="HTH_LUXR_2"/>
    <property type="match status" value="1"/>
</dbReference>
<dbReference type="InterPro" id="IPR011006">
    <property type="entry name" value="CheY-like_superfamily"/>
</dbReference>
<keyword evidence="2" id="KW-0238">DNA-binding</keyword>
<dbReference type="KEGG" id="doa:AXF15_04750"/>
<dbReference type="SMART" id="SM00421">
    <property type="entry name" value="HTH_LUXR"/>
    <property type="match status" value="1"/>
</dbReference>
<dbReference type="GO" id="GO:0003677">
    <property type="term" value="F:DNA binding"/>
    <property type="evidence" value="ECO:0007669"/>
    <property type="project" value="UniProtKB-KW"/>
</dbReference>
<gene>
    <name evidence="6" type="ORF">AXF15_04750</name>
</gene>
<evidence type="ECO:0000313" key="6">
    <source>
        <dbReference type="EMBL" id="AMD92485.1"/>
    </source>
</evidence>
<dbReference type="InterPro" id="IPR016032">
    <property type="entry name" value="Sig_transdc_resp-reg_C-effctor"/>
</dbReference>
<name>A0A0X8JPD0_9BACT</name>
<proteinExistence type="predicted"/>
<dbReference type="CDD" id="cd06170">
    <property type="entry name" value="LuxR_C_like"/>
    <property type="match status" value="1"/>
</dbReference>
<dbReference type="SUPFAM" id="SSF52172">
    <property type="entry name" value="CheY-like"/>
    <property type="match status" value="1"/>
</dbReference>
<feature type="domain" description="HTH luxR-type" evidence="4">
    <location>
        <begin position="138"/>
        <end position="203"/>
    </location>
</feature>
<dbReference type="GO" id="GO:0006355">
    <property type="term" value="P:regulation of DNA-templated transcription"/>
    <property type="evidence" value="ECO:0007669"/>
    <property type="project" value="InterPro"/>
</dbReference>
<evidence type="ECO:0000256" key="2">
    <source>
        <dbReference type="ARBA" id="ARBA00023125"/>
    </source>
</evidence>
<evidence type="ECO:0000313" key="7">
    <source>
        <dbReference type="Proteomes" id="UP000063964"/>
    </source>
</evidence>
<reference evidence="7" key="1">
    <citation type="submission" date="2016-02" db="EMBL/GenBank/DDBJ databases">
        <authorList>
            <person name="Holder M.E."/>
            <person name="Ajami N.J."/>
            <person name="Petrosino J.F."/>
        </authorList>
    </citation>
    <scope>NUCLEOTIDE SEQUENCE [LARGE SCALE GENOMIC DNA]</scope>
    <source>
        <strain evidence="7">DSM 12838</strain>
    </source>
</reference>
<sequence length="208" mass="23241">MIADDHAIVRAGASRLIKGEPDMEVVGEACHGGEVLERARKLRPHVLVLDISMPGISGIELVPELRRLLPTMQIVLFSMHRREVLLQQALREGVRGYVLKASAVEDILSAIRAVHKGQYFLSPEIETDMISGYLGRGQGKECDGLSERELEVLIMVASGLTTKQIAKKLFLSPRTVEKHRASFMQKLHLKNIYELIQYALQKGLILHS</sequence>
<evidence type="ECO:0000256" key="1">
    <source>
        <dbReference type="ARBA" id="ARBA00022553"/>
    </source>
</evidence>
<dbReference type="AlphaFoldDB" id="A0A0X8JPD0"/>
<evidence type="ECO:0000259" key="5">
    <source>
        <dbReference type="PROSITE" id="PS50110"/>
    </source>
</evidence>
<dbReference type="InterPro" id="IPR039420">
    <property type="entry name" value="WalR-like"/>
</dbReference>
<dbReference type="Pfam" id="PF00196">
    <property type="entry name" value="GerE"/>
    <property type="match status" value="1"/>
</dbReference>
<keyword evidence="1 3" id="KW-0597">Phosphoprotein</keyword>
<dbReference type="PROSITE" id="PS50110">
    <property type="entry name" value="RESPONSE_REGULATORY"/>
    <property type="match status" value="1"/>
</dbReference>
<dbReference type="SMART" id="SM00448">
    <property type="entry name" value="REC"/>
    <property type="match status" value="1"/>
</dbReference>